<protein>
    <submittedName>
        <fullName evidence="1">Uncharacterized protein</fullName>
    </submittedName>
</protein>
<comment type="caution">
    <text evidence="1">The sequence shown here is derived from an EMBL/GenBank/DDBJ whole genome shotgun (WGS) entry which is preliminary data.</text>
</comment>
<evidence type="ECO:0000313" key="2">
    <source>
        <dbReference type="Proteomes" id="UP000192257"/>
    </source>
</evidence>
<dbReference type="RefSeq" id="XP_028887920.1">
    <property type="nucleotide sequence ID" value="XM_029021412.1"/>
</dbReference>
<proteinExistence type="predicted"/>
<dbReference type="VEuPathDB" id="TriTrypDB:TM35_000017310"/>
<name>A0A1X0PA88_9TRYP</name>
<accession>A0A1X0PA88</accession>
<dbReference type="GeneID" id="39981192"/>
<organism evidence="1 2">
    <name type="scientific">Trypanosoma theileri</name>
    <dbReference type="NCBI Taxonomy" id="67003"/>
    <lineage>
        <taxon>Eukaryota</taxon>
        <taxon>Discoba</taxon>
        <taxon>Euglenozoa</taxon>
        <taxon>Kinetoplastea</taxon>
        <taxon>Metakinetoplastina</taxon>
        <taxon>Trypanosomatida</taxon>
        <taxon>Trypanosomatidae</taxon>
        <taxon>Trypanosoma</taxon>
    </lineage>
</organism>
<dbReference type="AlphaFoldDB" id="A0A1X0PA88"/>
<dbReference type="OrthoDB" id="238564at2759"/>
<dbReference type="Proteomes" id="UP000192257">
    <property type="component" value="Unassembled WGS sequence"/>
</dbReference>
<dbReference type="EMBL" id="NBCO01000001">
    <property type="protein sequence ID" value="ORC93854.1"/>
    <property type="molecule type" value="Genomic_DNA"/>
</dbReference>
<keyword evidence="2" id="KW-1185">Reference proteome</keyword>
<sequence>MDLGVKQHSYTLKHYLLDKKEIITDKCILRQLTHFAHMQRLGSPLWLSWELAAGLNLTLRHMQSPLNIWYPLMGESFFPLVASSHFSEIILRKCPVTQIVNVSERSTLSNSTTKCDLVLSSSACSDGKLHWCSVPETLKHLFIVPKKSIYKPFYNSQYGGHLRPLGLWVSTVVLKWIKVAPEMPVMIHTPSSFMCVVNADQLYPSTILAEKELECLLLQLDKKSTFV</sequence>
<reference evidence="1 2" key="1">
    <citation type="submission" date="2017-03" db="EMBL/GenBank/DDBJ databases">
        <title>An alternative strategy for trypanosome survival in the mammalian bloodstream revealed through genome and transcriptome analysis of the ubiquitous bovine parasite Trypanosoma (Megatrypanum) theileri.</title>
        <authorList>
            <person name="Kelly S."/>
            <person name="Ivens A."/>
            <person name="Mott A."/>
            <person name="O'Neill E."/>
            <person name="Emms D."/>
            <person name="Macleod O."/>
            <person name="Voorheis P."/>
            <person name="Matthews J."/>
            <person name="Matthews K."/>
            <person name="Carrington M."/>
        </authorList>
    </citation>
    <scope>NUCLEOTIDE SEQUENCE [LARGE SCALE GENOMIC DNA]</scope>
    <source>
        <strain evidence="1">Edinburgh</strain>
    </source>
</reference>
<gene>
    <name evidence="1" type="ORF">TM35_000017310</name>
</gene>
<evidence type="ECO:0000313" key="1">
    <source>
        <dbReference type="EMBL" id="ORC93854.1"/>
    </source>
</evidence>